<keyword evidence="2" id="KW-1185">Reference proteome</keyword>
<dbReference type="EMBL" id="NCXM01000032">
    <property type="protein sequence ID" value="OSC23248.1"/>
    <property type="molecule type" value="Genomic_DNA"/>
</dbReference>
<reference evidence="1 2" key="1">
    <citation type="submission" date="2017-04" db="EMBL/GenBank/DDBJ databases">
        <title>The new phylogeny of genus Mycobacterium.</title>
        <authorList>
            <person name="Tortoli E."/>
            <person name="Trovato A."/>
            <person name="Cirillo D.M."/>
        </authorList>
    </citation>
    <scope>NUCLEOTIDE SEQUENCE [LARGE SCALE GENOMIC DNA]</scope>
    <source>
        <strain evidence="1 2">DSM 45247</strain>
    </source>
</reference>
<accession>A0A1X2KNA2</accession>
<evidence type="ECO:0000313" key="2">
    <source>
        <dbReference type="Proteomes" id="UP000242320"/>
    </source>
</evidence>
<dbReference type="Proteomes" id="UP000242320">
    <property type="component" value="Unassembled WGS sequence"/>
</dbReference>
<comment type="caution">
    <text evidence="1">The sequence shown here is derived from an EMBL/GenBank/DDBJ whole genome shotgun (WGS) entry which is preliminary data.</text>
</comment>
<organism evidence="1 2">
    <name type="scientific">Mycolicibacterium vulneris</name>
    <dbReference type="NCBI Taxonomy" id="547163"/>
    <lineage>
        <taxon>Bacteria</taxon>
        <taxon>Bacillati</taxon>
        <taxon>Actinomycetota</taxon>
        <taxon>Actinomycetes</taxon>
        <taxon>Mycobacteriales</taxon>
        <taxon>Mycobacteriaceae</taxon>
        <taxon>Mycolicibacterium</taxon>
    </lineage>
</organism>
<dbReference type="AlphaFoldDB" id="A0A1X2KNA2"/>
<protein>
    <submittedName>
        <fullName evidence="1">Uncharacterized protein</fullName>
    </submittedName>
</protein>
<sequence>MCILGGPARRVAAVIAHSTPAGHTQDAARGWADRVDTVSASMADRPAAALQRWFGLPTGE</sequence>
<name>A0A1X2KNA2_9MYCO</name>
<proteinExistence type="predicted"/>
<evidence type="ECO:0000313" key="1">
    <source>
        <dbReference type="EMBL" id="OSC23248.1"/>
    </source>
</evidence>
<gene>
    <name evidence="1" type="ORF">B8W69_24675</name>
</gene>